<proteinExistence type="predicted"/>
<dbReference type="GO" id="GO:0016020">
    <property type="term" value="C:membrane"/>
    <property type="evidence" value="ECO:0007669"/>
    <property type="project" value="TreeGrafter"/>
</dbReference>
<dbReference type="OrthoDB" id="549900at2759"/>
<evidence type="ECO:0000313" key="4">
    <source>
        <dbReference type="Proteomes" id="UP000612055"/>
    </source>
</evidence>
<feature type="compositionally biased region" description="Gly residues" evidence="1">
    <location>
        <begin position="828"/>
        <end position="837"/>
    </location>
</feature>
<feature type="transmembrane region" description="Helical" evidence="2">
    <location>
        <begin position="843"/>
        <end position="865"/>
    </location>
</feature>
<keyword evidence="4" id="KW-1185">Reference proteome</keyword>
<name>A0A835XZW7_9CHLO</name>
<dbReference type="PANTHER" id="PTHR24052">
    <property type="entry name" value="DELTA-RELATED"/>
    <property type="match status" value="1"/>
</dbReference>
<feature type="compositionally biased region" description="Basic and acidic residues" evidence="1">
    <location>
        <begin position="1245"/>
        <end position="1260"/>
    </location>
</feature>
<feature type="region of interest" description="Disordered" evidence="1">
    <location>
        <begin position="885"/>
        <end position="1284"/>
    </location>
</feature>
<keyword evidence="2" id="KW-0472">Membrane</keyword>
<feature type="region of interest" description="Disordered" evidence="1">
    <location>
        <begin position="154"/>
        <end position="173"/>
    </location>
</feature>
<dbReference type="Proteomes" id="UP000612055">
    <property type="component" value="Unassembled WGS sequence"/>
</dbReference>
<keyword evidence="2" id="KW-0812">Transmembrane</keyword>
<evidence type="ECO:0000256" key="1">
    <source>
        <dbReference type="SAM" id="MobiDB-lite"/>
    </source>
</evidence>
<protein>
    <submittedName>
        <fullName evidence="3">Uncharacterized protein</fullName>
    </submittedName>
</protein>
<sequence length="1284" mass="125583">MPPVPQPPSPTPPSPLPPSPTPPQPPSPAPPSPLPPSPSPPSPSPPLPTPPSPEPPSPEPPSPEPPSPAPPAPSPPSPPPPSPAPPPPPSPPPPSPPPSPPPPPPPPPTPPPPSPPPPAPPPPPPATLTEVSLTGTAYLIGPVTSCTGYTGTGSEANTGNVSTTSTGALSGSSLVGRDRWTTVTVTSCTDAYSGASLPLIASTFSGDVSPGSALPRQTVLTPATSLLTYGATAAPSEANSTVVMAYGMVGANATLATAGPLEALRSASPARRWLAGARMVMADAAVASFVLTASAALAAFPAGSAPGCTSPAAFAAAAFSGLASLASPAAPLDLAAATTFSAGLTAAGAACGVTQATLSSAAVAPITAQADLLYATAVAGLALPPARLTEATALPLAPLAAAARAVSVVGARAAAALGAVGGGGLGVAELVADWPSQLASAGVSLGAMAAGLGLDPLPEPSGLRLLLRGSGPLTLCQVSLRNVYHATTVSASSDLAGAASLTGASSGMVTVLSGCRDSVLSVDRTVNHKFALQVLLPLPAGSAVVNAVGALATAAFLLAFGSTTAAPAGPRHITADDYARVYAYFGVGRSGSRVPLPAGTDFVRQGWAAGGAMDARAYLLNVRLEAALGPAAEFVSGLLGGSPGVDAVASGLVGRLAADLAGGTLDLDSADYVQRIMKENYKARAGSGSASGSASSSVRRRLRAVQLTDEQLDSVTATAAASISQTSVLIAQLDQQVEASPDNATAASAAMFGGAQVASVAQTSLSASLASLAAAAASGDTAAVAGLQAQVAANFSGTNLRNQVTSAAVDTTSVSGGQSDTSTQSGSDGQGSGGGGSGPSAGLIAGVVVGGVALLAAVAVVALAAKRRRDRRDFAFQHQGLVAYDGAEYGGGEDDSNQQGRASRRSRGPGPGLGEPSAGGAIVLDDRPGGGTVAAAPWEQGPPGDAAAAAAAATSAADKRKPRRGLRKPAEEHVTLAASPAAAAAAASAASSGPSGTHPHPLRSAHPSHSALHPRSEGHSRSHASQPGSPRTPHSPHSPMYASPGHGSGGNGSGGDDLEMAVEDLDSGPVLPAPPLAAAAAAQTSADVLRARPRRPPRAGGAAGSQLRARSRLSEAGTGSTEPALGPSLLGPATNRRASETGGADAGGAAAGRGAAPFRPTKARRSSGVVPEGVAQRALADEGPWAARSARSEPHLKQPRPLRGAAARGEEAAGSSAPSAGPSPGPLSRASRASAASAVSGAAPRTERPRRVAPEVHDESAVVPFQLEEEEQRPPRSPARRVWN</sequence>
<evidence type="ECO:0000256" key="2">
    <source>
        <dbReference type="SAM" id="Phobius"/>
    </source>
</evidence>
<reference evidence="3" key="1">
    <citation type="journal article" date="2020" name="bioRxiv">
        <title>Comparative genomics of Chlamydomonas.</title>
        <authorList>
            <person name="Craig R.J."/>
            <person name="Hasan A.R."/>
            <person name="Ness R.W."/>
            <person name="Keightley P.D."/>
        </authorList>
    </citation>
    <scope>NUCLEOTIDE SEQUENCE</scope>
    <source>
        <strain evidence="3">CCAP 11/70</strain>
    </source>
</reference>
<feature type="region of interest" description="Disordered" evidence="1">
    <location>
        <begin position="1"/>
        <end position="129"/>
    </location>
</feature>
<feature type="compositionally biased region" description="Low complexity" evidence="1">
    <location>
        <begin position="810"/>
        <end position="827"/>
    </location>
</feature>
<feature type="compositionally biased region" description="Low complexity" evidence="1">
    <location>
        <begin position="1201"/>
        <end position="1244"/>
    </location>
</feature>
<dbReference type="InterPro" id="IPR052485">
    <property type="entry name" value="MEGF_diff_regulators"/>
</dbReference>
<feature type="compositionally biased region" description="Acidic residues" evidence="1">
    <location>
        <begin position="1056"/>
        <end position="1066"/>
    </location>
</feature>
<gene>
    <name evidence="3" type="ORF">HYH03_008773</name>
</gene>
<dbReference type="EMBL" id="JAEHOE010000040">
    <property type="protein sequence ID" value="KAG2493110.1"/>
    <property type="molecule type" value="Genomic_DNA"/>
</dbReference>
<feature type="region of interest" description="Disordered" evidence="1">
    <location>
        <begin position="809"/>
        <end position="837"/>
    </location>
</feature>
<feature type="compositionally biased region" description="Low complexity" evidence="1">
    <location>
        <begin position="977"/>
        <end position="996"/>
    </location>
</feature>
<feature type="compositionally biased region" description="Gly residues" evidence="1">
    <location>
        <begin position="1046"/>
        <end position="1055"/>
    </location>
</feature>
<feature type="compositionally biased region" description="Low complexity" evidence="1">
    <location>
        <begin position="946"/>
        <end position="956"/>
    </location>
</feature>
<dbReference type="PANTHER" id="PTHR24052:SF8">
    <property type="entry name" value="NIMROD A, ISOFORM E"/>
    <property type="match status" value="1"/>
</dbReference>
<feature type="compositionally biased region" description="Pro residues" evidence="1">
    <location>
        <begin position="1"/>
        <end position="126"/>
    </location>
</feature>
<organism evidence="3 4">
    <name type="scientific">Edaphochlamys debaryana</name>
    <dbReference type="NCBI Taxonomy" id="47281"/>
    <lineage>
        <taxon>Eukaryota</taxon>
        <taxon>Viridiplantae</taxon>
        <taxon>Chlorophyta</taxon>
        <taxon>core chlorophytes</taxon>
        <taxon>Chlorophyceae</taxon>
        <taxon>CS clade</taxon>
        <taxon>Chlamydomonadales</taxon>
        <taxon>Chlamydomonadales incertae sedis</taxon>
        <taxon>Edaphochlamys</taxon>
    </lineage>
</organism>
<accession>A0A835XZW7</accession>
<keyword evidence="2" id="KW-1133">Transmembrane helix</keyword>
<evidence type="ECO:0000313" key="3">
    <source>
        <dbReference type="EMBL" id="KAG2493110.1"/>
    </source>
</evidence>
<dbReference type="PRINTS" id="PR01218">
    <property type="entry name" value="PSTLEXTENSIN"/>
</dbReference>
<feature type="compositionally biased region" description="Low complexity" evidence="1">
    <location>
        <begin position="161"/>
        <end position="173"/>
    </location>
</feature>
<dbReference type="InterPro" id="IPR003882">
    <property type="entry name" value="Pistil_extensin"/>
</dbReference>
<comment type="caution">
    <text evidence="3">The sequence shown here is derived from an EMBL/GenBank/DDBJ whole genome shotgun (WGS) entry which is preliminary data.</text>
</comment>